<dbReference type="PANTHER" id="PTHR42103:SF2">
    <property type="entry name" value="AB HYDROLASE-1 DOMAIN-CONTAINING PROTEIN"/>
    <property type="match status" value="1"/>
</dbReference>
<proteinExistence type="predicted"/>
<dbReference type="Pfam" id="PF00561">
    <property type="entry name" value="Abhydrolase_1"/>
    <property type="match status" value="1"/>
</dbReference>
<dbReference type="AlphaFoldDB" id="A0A6F8PXG5"/>
<sequence length="214" mass="24006">MLNNRKSELIVGPSGDLEVEFIQHPYYTADSVHDLVIISHPHPLYGGTMDNKVVSTLFKVYQELGFSVVRYNFRGVGQSQGLHDYALGELEDLLTVSVWALNQLTHARLHLAGFSFGSYIALKASPQLKPISLLTVAPPIGLYDFSPKALGALDKDTLWTLIQGGQDEIIDSSKVLEWARSLPKKPDLYWREQASHFFHGELVWLKRAVGLAYR</sequence>
<reference evidence="3" key="1">
    <citation type="submission" date="2019-11" db="EMBL/GenBank/DDBJ databases">
        <title>Isolation and characterization of two novel species in the genus Thiomicrorhabdus.</title>
        <authorList>
            <person name="Mochizuki J."/>
            <person name="Kojima H."/>
            <person name="Fukui M."/>
        </authorList>
    </citation>
    <scope>NUCLEOTIDE SEQUENCE [LARGE SCALE GENOMIC DNA]</scope>
    <source>
        <strain evidence="3">aks77</strain>
    </source>
</reference>
<dbReference type="SUPFAM" id="SSF53474">
    <property type="entry name" value="alpha/beta-Hydrolases"/>
    <property type="match status" value="1"/>
</dbReference>
<feature type="domain" description="AB hydrolase-1" evidence="1">
    <location>
        <begin position="58"/>
        <end position="125"/>
    </location>
</feature>
<keyword evidence="2" id="KW-0378">Hydrolase</keyword>
<dbReference type="InterPro" id="IPR000073">
    <property type="entry name" value="AB_hydrolase_1"/>
</dbReference>
<dbReference type="EMBL" id="AP021889">
    <property type="protein sequence ID" value="BBP46660.1"/>
    <property type="molecule type" value="Genomic_DNA"/>
</dbReference>
<evidence type="ECO:0000313" key="3">
    <source>
        <dbReference type="Proteomes" id="UP000501726"/>
    </source>
</evidence>
<dbReference type="Gene3D" id="3.40.50.1820">
    <property type="entry name" value="alpha/beta hydrolase"/>
    <property type="match status" value="1"/>
</dbReference>
<keyword evidence="3" id="KW-1185">Reference proteome</keyword>
<evidence type="ECO:0000259" key="1">
    <source>
        <dbReference type="Pfam" id="PF00561"/>
    </source>
</evidence>
<protein>
    <submittedName>
        <fullName evidence="2">Alpha/beta hydrolase</fullName>
    </submittedName>
</protein>
<gene>
    <name evidence="2" type="ORF">THMIRHAS_20330</name>
</gene>
<dbReference type="GO" id="GO:0016787">
    <property type="term" value="F:hydrolase activity"/>
    <property type="evidence" value="ECO:0007669"/>
    <property type="project" value="UniProtKB-KW"/>
</dbReference>
<dbReference type="Proteomes" id="UP000501726">
    <property type="component" value="Chromosome"/>
</dbReference>
<organism evidence="2 3">
    <name type="scientific">Thiosulfatimonas sediminis</name>
    <dbReference type="NCBI Taxonomy" id="2675054"/>
    <lineage>
        <taxon>Bacteria</taxon>
        <taxon>Pseudomonadati</taxon>
        <taxon>Pseudomonadota</taxon>
        <taxon>Gammaproteobacteria</taxon>
        <taxon>Thiotrichales</taxon>
        <taxon>Piscirickettsiaceae</taxon>
        <taxon>Thiosulfatimonas</taxon>
    </lineage>
</organism>
<accession>A0A6F8PXG5</accession>
<dbReference type="InterPro" id="IPR029058">
    <property type="entry name" value="AB_hydrolase_fold"/>
</dbReference>
<dbReference type="RefSeq" id="WP_173273522.1">
    <property type="nucleotide sequence ID" value="NZ_AP021889.1"/>
</dbReference>
<name>A0A6F8PXG5_9GAMM</name>
<dbReference type="KEGG" id="tse:THMIRHAS_20330"/>
<evidence type="ECO:0000313" key="2">
    <source>
        <dbReference type="EMBL" id="BBP46660.1"/>
    </source>
</evidence>
<dbReference type="PANTHER" id="PTHR42103">
    <property type="entry name" value="ALPHA/BETA-HYDROLASES SUPERFAMILY PROTEIN"/>
    <property type="match status" value="1"/>
</dbReference>